<reference evidence="1 2" key="1">
    <citation type="submission" date="2018-02" db="EMBL/GenBank/DDBJ databases">
        <title>The genomes of Aspergillus section Nigri reveals drivers in fungal speciation.</title>
        <authorList>
            <consortium name="DOE Joint Genome Institute"/>
            <person name="Vesth T.C."/>
            <person name="Nybo J."/>
            <person name="Theobald S."/>
            <person name="Brandl J."/>
            <person name="Frisvad J.C."/>
            <person name="Nielsen K.F."/>
            <person name="Lyhne E.K."/>
            <person name="Kogle M.E."/>
            <person name="Kuo A."/>
            <person name="Riley R."/>
            <person name="Clum A."/>
            <person name="Nolan M."/>
            <person name="Lipzen A."/>
            <person name="Salamov A."/>
            <person name="Henrissat B."/>
            <person name="Wiebenga A."/>
            <person name="De vries R.P."/>
            <person name="Grigoriev I.V."/>
            <person name="Mortensen U.H."/>
            <person name="Andersen M.R."/>
            <person name="Baker S.E."/>
        </authorList>
    </citation>
    <scope>NUCLEOTIDE SEQUENCE [LARGE SCALE GENOMIC DNA]</scope>
    <source>
        <strain evidence="1 2">CBS 313.89</strain>
    </source>
</reference>
<dbReference type="VEuPathDB" id="FungiDB:BO72DRAFT_215478"/>
<dbReference type="Proteomes" id="UP000249789">
    <property type="component" value="Unassembled WGS sequence"/>
</dbReference>
<organism evidence="1 2">
    <name type="scientific">Aspergillus fijiensis CBS 313.89</name>
    <dbReference type="NCBI Taxonomy" id="1448319"/>
    <lineage>
        <taxon>Eukaryota</taxon>
        <taxon>Fungi</taxon>
        <taxon>Dikarya</taxon>
        <taxon>Ascomycota</taxon>
        <taxon>Pezizomycotina</taxon>
        <taxon>Eurotiomycetes</taxon>
        <taxon>Eurotiomycetidae</taxon>
        <taxon>Eurotiales</taxon>
        <taxon>Aspergillaceae</taxon>
        <taxon>Aspergillus</taxon>
    </lineage>
</organism>
<name>A0A8G1RP63_9EURO</name>
<sequence length="132" mass="15035">MIFLIHQVRQKRRHLVWALTLADPTMGPSRETRRIRRASKCKQPEGGDIPPAKIAVLVHSPGIIEGREWAGCRGIGWDQDLPFFSLGFAESVWFCDSGSQLQGQRQQPVIPSSFKLWNVYAISVAVYKWRMS</sequence>
<dbReference type="EMBL" id="KZ824672">
    <property type="protein sequence ID" value="RAK74106.1"/>
    <property type="molecule type" value="Genomic_DNA"/>
</dbReference>
<accession>A0A8G1RP63</accession>
<evidence type="ECO:0000313" key="1">
    <source>
        <dbReference type="EMBL" id="RAK74106.1"/>
    </source>
</evidence>
<gene>
    <name evidence="1" type="ORF">BO72DRAFT_215478</name>
</gene>
<dbReference type="GeneID" id="63857052"/>
<dbReference type="RefSeq" id="XP_040798116.1">
    <property type="nucleotide sequence ID" value="XM_040939719.1"/>
</dbReference>
<proteinExistence type="predicted"/>
<evidence type="ECO:0000313" key="2">
    <source>
        <dbReference type="Proteomes" id="UP000249789"/>
    </source>
</evidence>
<dbReference type="AlphaFoldDB" id="A0A8G1RP63"/>
<protein>
    <submittedName>
        <fullName evidence="1">Uncharacterized protein</fullName>
    </submittedName>
</protein>
<keyword evidence="2" id="KW-1185">Reference proteome</keyword>